<reference evidence="9 10" key="1">
    <citation type="submission" date="2024-01" db="EMBL/GenBank/DDBJ databases">
        <title>The complete chloroplast genome sequence of Lithospermum erythrorhizon: insights into the phylogenetic relationship among Boraginaceae species and the maternal lineages of purple gromwells.</title>
        <authorList>
            <person name="Okada T."/>
            <person name="Watanabe K."/>
        </authorList>
    </citation>
    <scope>NUCLEOTIDE SEQUENCE [LARGE SCALE GENOMIC DNA]</scope>
</reference>
<keyword evidence="6" id="KW-0472">Membrane</keyword>
<accession>A0AAV3RY39</accession>
<keyword evidence="4" id="KW-0813">Transport</keyword>
<sequence>MNNNLEKYLEEGKSRKHIKNPSFSSVLLDEVFRSIDGDIQILNSSARKSINNVKCKSFWDNHYDSFTSTSRSSSSDSCFSSGHSFSSEAEYSSVPYNKSSKPIRGATNDIVPPRPHRRQDSFHLRTQDSYHKKCNNISQSSNKNTDNLMIKSKSRAMKIYSNLKKIKQPISPGGRLSSFIFSLFSSDNSKKMKNKNDGVNKNEFFGDGNFERNMKSINATSSFLSASSFSRSCLSQNTGTKKAKTDNIERTSVRFYHVSNNVHVNEHKFNTGLRGCQNRKKRDEFVMEMRNVDNYDEEDDDNEDGFSECSSDLFEIDHLGLFGNDRFSDELPVYGTTLVNRTRIIN</sequence>
<keyword evidence="7" id="KW-0927">Auxin signaling pathway</keyword>
<name>A0AAV3RY39_LITER</name>
<dbReference type="GO" id="GO:0005886">
    <property type="term" value="C:plasma membrane"/>
    <property type="evidence" value="ECO:0007669"/>
    <property type="project" value="UniProtKB-SubCell"/>
</dbReference>
<dbReference type="AlphaFoldDB" id="A0AAV3RY39"/>
<evidence type="ECO:0000256" key="6">
    <source>
        <dbReference type="ARBA" id="ARBA00023136"/>
    </source>
</evidence>
<evidence type="ECO:0000313" key="9">
    <source>
        <dbReference type="EMBL" id="GAA0185550.1"/>
    </source>
</evidence>
<evidence type="ECO:0000256" key="3">
    <source>
        <dbReference type="ARBA" id="ARBA00010067"/>
    </source>
</evidence>
<keyword evidence="10" id="KW-1185">Reference proteome</keyword>
<evidence type="ECO:0000256" key="4">
    <source>
        <dbReference type="ARBA" id="ARBA00022448"/>
    </source>
</evidence>
<comment type="caution">
    <text evidence="9">The sequence shown here is derived from an EMBL/GenBank/DDBJ whole genome shotgun (WGS) entry which is preliminary data.</text>
</comment>
<comment type="similarity">
    <text evidence="3">Belongs to the BIG GRAIN 1 (BG1) plant protein family.</text>
</comment>
<protein>
    <recommendedName>
        <fullName evidence="11">Protein BIG GRAIN 1-like E</fullName>
    </recommendedName>
</protein>
<dbReference type="Proteomes" id="UP001454036">
    <property type="component" value="Unassembled WGS sequence"/>
</dbReference>
<evidence type="ECO:0000313" key="10">
    <source>
        <dbReference type="Proteomes" id="UP001454036"/>
    </source>
</evidence>
<evidence type="ECO:0000256" key="7">
    <source>
        <dbReference type="ARBA" id="ARBA00023294"/>
    </source>
</evidence>
<dbReference type="GO" id="GO:0009734">
    <property type="term" value="P:auxin-activated signaling pathway"/>
    <property type="evidence" value="ECO:0007669"/>
    <property type="project" value="UniProtKB-KW"/>
</dbReference>
<evidence type="ECO:0000256" key="8">
    <source>
        <dbReference type="SAM" id="MobiDB-lite"/>
    </source>
</evidence>
<comment type="function">
    <text evidence="1">Involved in auxin transport. Regulator of the auxin signaling pathway.</text>
</comment>
<evidence type="ECO:0000256" key="1">
    <source>
        <dbReference type="ARBA" id="ARBA00002281"/>
    </source>
</evidence>
<proteinExistence type="inferred from homology"/>
<comment type="subcellular location">
    <subcellularLocation>
        <location evidence="2">Cell membrane</location>
    </subcellularLocation>
</comment>
<gene>
    <name evidence="9" type="ORF">LIER_32838</name>
</gene>
<evidence type="ECO:0000256" key="2">
    <source>
        <dbReference type="ARBA" id="ARBA00004236"/>
    </source>
</evidence>
<evidence type="ECO:0008006" key="11">
    <source>
        <dbReference type="Google" id="ProtNLM"/>
    </source>
</evidence>
<evidence type="ECO:0000256" key="5">
    <source>
        <dbReference type="ARBA" id="ARBA00022475"/>
    </source>
</evidence>
<dbReference type="PANTHER" id="PTHR33541">
    <property type="entry name" value="PROTEIN BIG GRAIN 1-LIKE A-RELATED"/>
    <property type="match status" value="1"/>
</dbReference>
<dbReference type="PANTHER" id="PTHR33541:SF28">
    <property type="entry name" value="PROTEIN BIG GRAIN 1-LIKE A"/>
    <property type="match status" value="1"/>
</dbReference>
<dbReference type="InterPro" id="IPR039621">
    <property type="entry name" value="BG1-like"/>
</dbReference>
<feature type="region of interest" description="Disordered" evidence="8">
    <location>
        <begin position="96"/>
        <end position="118"/>
    </location>
</feature>
<organism evidence="9 10">
    <name type="scientific">Lithospermum erythrorhizon</name>
    <name type="common">Purple gromwell</name>
    <name type="synonym">Lithospermum officinale var. erythrorhizon</name>
    <dbReference type="NCBI Taxonomy" id="34254"/>
    <lineage>
        <taxon>Eukaryota</taxon>
        <taxon>Viridiplantae</taxon>
        <taxon>Streptophyta</taxon>
        <taxon>Embryophyta</taxon>
        <taxon>Tracheophyta</taxon>
        <taxon>Spermatophyta</taxon>
        <taxon>Magnoliopsida</taxon>
        <taxon>eudicotyledons</taxon>
        <taxon>Gunneridae</taxon>
        <taxon>Pentapetalae</taxon>
        <taxon>asterids</taxon>
        <taxon>lamiids</taxon>
        <taxon>Boraginales</taxon>
        <taxon>Boraginaceae</taxon>
        <taxon>Boraginoideae</taxon>
        <taxon>Lithospermeae</taxon>
        <taxon>Lithospermum</taxon>
    </lineage>
</organism>
<keyword evidence="5" id="KW-1003">Cell membrane</keyword>
<dbReference type="EMBL" id="BAABME010012815">
    <property type="protein sequence ID" value="GAA0185550.1"/>
    <property type="molecule type" value="Genomic_DNA"/>
</dbReference>